<reference evidence="7 8" key="1">
    <citation type="submission" date="2019-06" db="EMBL/GenBank/DDBJ databases">
        <title>Sequencing the genomes of 1000 actinobacteria strains.</title>
        <authorList>
            <person name="Klenk H.-P."/>
        </authorList>
    </citation>
    <scope>NUCLEOTIDE SEQUENCE [LARGE SCALE GENOMIC DNA]</scope>
    <source>
        <strain evidence="7 8">DSM 4813</strain>
    </source>
</reference>
<keyword evidence="8" id="KW-1185">Reference proteome</keyword>
<dbReference type="CDD" id="cd07984">
    <property type="entry name" value="LPLAT_LABLAT-like"/>
    <property type="match status" value="1"/>
</dbReference>
<comment type="caution">
    <text evidence="7">The sequence shown here is derived from an EMBL/GenBank/DDBJ whole genome shotgun (WGS) entry which is preliminary data.</text>
</comment>
<dbReference type="EMBL" id="VFOS01000001">
    <property type="protein sequence ID" value="TQL64234.1"/>
    <property type="molecule type" value="Genomic_DNA"/>
</dbReference>
<gene>
    <name evidence="7" type="ORF">FB461_0728</name>
</gene>
<evidence type="ECO:0000313" key="7">
    <source>
        <dbReference type="EMBL" id="TQL64234.1"/>
    </source>
</evidence>
<name>A0A542ZV45_RARFA</name>
<organism evidence="7 8">
    <name type="scientific">Rarobacter faecitabidus</name>
    <dbReference type="NCBI Taxonomy" id="13243"/>
    <lineage>
        <taxon>Bacteria</taxon>
        <taxon>Bacillati</taxon>
        <taxon>Actinomycetota</taxon>
        <taxon>Actinomycetes</taxon>
        <taxon>Micrococcales</taxon>
        <taxon>Rarobacteraceae</taxon>
        <taxon>Rarobacter</taxon>
    </lineage>
</organism>
<dbReference type="GO" id="GO:0009247">
    <property type="term" value="P:glycolipid biosynthetic process"/>
    <property type="evidence" value="ECO:0007669"/>
    <property type="project" value="UniProtKB-ARBA"/>
</dbReference>
<dbReference type="GO" id="GO:0016746">
    <property type="term" value="F:acyltransferase activity"/>
    <property type="evidence" value="ECO:0007669"/>
    <property type="project" value="UniProtKB-KW"/>
</dbReference>
<dbReference type="Proteomes" id="UP000315389">
    <property type="component" value="Unassembled WGS sequence"/>
</dbReference>
<dbReference type="NCBIfam" id="NF005919">
    <property type="entry name" value="PRK07920.1"/>
    <property type="match status" value="1"/>
</dbReference>
<keyword evidence="3" id="KW-0997">Cell inner membrane</keyword>
<accession>A0A542ZV45</accession>
<keyword evidence="5" id="KW-0472">Membrane</keyword>
<proteinExistence type="predicted"/>
<evidence type="ECO:0000313" key="8">
    <source>
        <dbReference type="Proteomes" id="UP000315389"/>
    </source>
</evidence>
<evidence type="ECO:0000256" key="2">
    <source>
        <dbReference type="ARBA" id="ARBA00022475"/>
    </source>
</evidence>
<keyword evidence="6" id="KW-0012">Acyltransferase</keyword>
<dbReference type="GO" id="GO:0005886">
    <property type="term" value="C:plasma membrane"/>
    <property type="evidence" value="ECO:0007669"/>
    <property type="project" value="UniProtKB-SubCell"/>
</dbReference>
<evidence type="ECO:0000256" key="3">
    <source>
        <dbReference type="ARBA" id="ARBA00022519"/>
    </source>
</evidence>
<dbReference type="OrthoDB" id="9803456at2"/>
<dbReference type="PANTHER" id="PTHR30606:SF10">
    <property type="entry name" value="PHOSPHATIDYLINOSITOL MANNOSIDE ACYLTRANSFERASE"/>
    <property type="match status" value="1"/>
</dbReference>
<evidence type="ECO:0000256" key="5">
    <source>
        <dbReference type="ARBA" id="ARBA00023136"/>
    </source>
</evidence>
<dbReference type="RefSeq" id="WP_142119032.1">
    <property type="nucleotide sequence ID" value="NZ_BAAASV010000003.1"/>
</dbReference>
<sequence length="320" mass="35622">MSGSPVARAFHLAWRVIPRLPRGLVARTADIAADVTWLLGGKGVRQLEKNLARVTGGTDRRSLRRLSRRGMRSYFRYFSEAFQVTGFSAEEIAARVRAENLDVPRALLAQGKALVLALGHLGNWDLAGLWSVHHFAKVTTVAERLEPPELFEEFVSFRSRLGMEIFAFGDDGLFRDLQQAARGDAKIIPLLADRDLGKSGVEVTIAGQAARVAAGPAALAVSTGAELFALRIYYERLTGERRRRARSRWGIVLSFSDQIMVDDVAGPTRERVRVVSQRWVDALFAGVAEHPEDWHMLQKVFVADLDPEKYRRITGEGSRS</sequence>
<comment type="subcellular location">
    <subcellularLocation>
        <location evidence="1">Cell inner membrane</location>
    </subcellularLocation>
</comment>
<dbReference type="InterPro" id="IPR004960">
    <property type="entry name" value="LipA_acyltrans"/>
</dbReference>
<dbReference type="PANTHER" id="PTHR30606">
    <property type="entry name" value="LIPID A BIOSYNTHESIS LAUROYL ACYLTRANSFERASE"/>
    <property type="match status" value="1"/>
</dbReference>
<dbReference type="AlphaFoldDB" id="A0A542ZV45"/>
<evidence type="ECO:0000256" key="6">
    <source>
        <dbReference type="ARBA" id="ARBA00023315"/>
    </source>
</evidence>
<keyword evidence="4 7" id="KW-0808">Transferase</keyword>
<keyword evidence="2" id="KW-1003">Cell membrane</keyword>
<evidence type="ECO:0000256" key="4">
    <source>
        <dbReference type="ARBA" id="ARBA00022679"/>
    </source>
</evidence>
<evidence type="ECO:0000256" key="1">
    <source>
        <dbReference type="ARBA" id="ARBA00004533"/>
    </source>
</evidence>
<dbReference type="Pfam" id="PF03279">
    <property type="entry name" value="Lip_A_acyltrans"/>
    <property type="match status" value="1"/>
</dbReference>
<protein>
    <submittedName>
        <fullName evidence="7">KDO2-lipid IV(A) lauroyltransferase</fullName>
    </submittedName>
</protein>